<proteinExistence type="predicted"/>
<sequence>MGKDSRIEWTHHTFNPWWGCVKVSAACDHCYAETWAKRLGEGLWGPHTPRRFFSDAHWKEPLKWDKDAAKEKVRRRVFCASMADVFENRPDLVAERQRLLDLIAQTPNLDWLLLTKRIHLVRKQLPKGYDFPKNVWLGTTVEDQATAHKRIKHLLEFSSPAVRFLSCEPLLSAVDLSPYLVWNDKGNRVDWVIAGGESGPHARPMDPAWPAALQRQCARAKVPFHFKQWGHWAPVDQVVDVLKKSTPIRVIRQDGTEVSVAAIGKGKAGRVLAGKHWDQFPRIVV</sequence>
<dbReference type="EMBL" id="JAENIB010000027">
    <property type="protein sequence ID" value="MBK1935159.1"/>
    <property type="molecule type" value="Genomic_DNA"/>
</dbReference>
<dbReference type="Proteomes" id="UP000611459">
    <property type="component" value="Unassembled WGS sequence"/>
</dbReference>
<dbReference type="EMBL" id="CP090642">
    <property type="protein sequence ID" value="WFN22670.1"/>
    <property type="molecule type" value="Genomic_DNA"/>
</dbReference>
<reference evidence="4 6" key="5">
    <citation type="submission" date="2021-12" db="EMBL/GenBank/DDBJ databases">
        <title>Genomic and phenotypic characterization of three Burkholderia contaminans isolates recovered from different sources.</title>
        <authorList>
            <person name="Lopez De Volder A."/>
            <person name="Fan Y."/>
            <person name="Nunvar J."/>
            <person name="Herrera T."/>
            <person name="Timp W."/>
            <person name="Degrossi J."/>
        </authorList>
    </citation>
    <scope>NUCLEOTIDE SEQUENCE [LARGE SCALE GENOMIC DNA]</scope>
    <source>
        <strain evidence="4 6">LMG 23361</strain>
    </source>
</reference>
<reference evidence="1" key="1">
    <citation type="journal article" date="2016" name="Biosci. Biotechnol. Biochem.">
        <title>Bioconversion of AHX to AOH by resting cells of Burkholderia contaminans CH-1.</title>
        <authorList>
            <person name="Choi J.H."/>
            <person name="Kikuchi A."/>
            <person name="Pumkaeo P."/>
            <person name="Hirai H."/>
            <person name="Tokuyama S."/>
            <person name="Kawagishi H."/>
        </authorList>
    </citation>
    <scope>NUCLEOTIDE SEQUENCE</scope>
    <source>
        <strain evidence="1">CH-1</strain>
    </source>
</reference>
<organism evidence="1">
    <name type="scientific">Burkholderia contaminans</name>
    <dbReference type="NCBI Taxonomy" id="488447"/>
    <lineage>
        <taxon>Bacteria</taxon>
        <taxon>Pseudomonadati</taxon>
        <taxon>Pseudomonadota</taxon>
        <taxon>Betaproteobacteria</taxon>
        <taxon>Burkholderiales</taxon>
        <taxon>Burkholderiaceae</taxon>
        <taxon>Burkholderia</taxon>
        <taxon>Burkholderia cepacia complex</taxon>
    </lineage>
</organism>
<keyword evidence="5" id="KW-1185">Reference proteome</keyword>
<evidence type="ECO:0000313" key="1">
    <source>
        <dbReference type="EMBL" id="BBA43817.1"/>
    </source>
</evidence>
<protein>
    <submittedName>
        <fullName evidence="2">Phage Gp37/Gp68 family protein</fullName>
    </submittedName>
</protein>
<dbReference type="InterPro" id="IPR011101">
    <property type="entry name" value="DUF5131"/>
</dbReference>
<dbReference type="AlphaFoldDB" id="A0A250LH34"/>
<dbReference type="EMBL" id="AP018359">
    <property type="protein sequence ID" value="BBA43817.1"/>
    <property type="molecule type" value="Genomic_DNA"/>
</dbReference>
<reference evidence="1" key="2">
    <citation type="journal article" date="2017" name="Genome Announc.">
        <title>High-Quality Draft Genome Sequence of Burkholderia contaminans CH-1, a Gram-Negative Bacterium That Metabolizes 2-Azahypoxanthine, a Plant Growth-Regulating Compound.</title>
        <authorList>
            <person name="Choi J.-H."/>
            <person name="Sugiura H."/>
            <person name="Moriuchi R."/>
            <person name="Kawagishi H."/>
            <person name="Dohra H."/>
        </authorList>
    </citation>
    <scope>NUCLEOTIDE SEQUENCE</scope>
    <source>
        <strain evidence="1">CH-1</strain>
    </source>
</reference>
<dbReference type="GeneID" id="93195567"/>
<dbReference type="Pfam" id="PF07505">
    <property type="entry name" value="DUF5131"/>
    <property type="match status" value="1"/>
</dbReference>
<evidence type="ECO:0000313" key="4">
    <source>
        <dbReference type="EMBL" id="WFN22670.1"/>
    </source>
</evidence>
<evidence type="ECO:0000313" key="6">
    <source>
        <dbReference type="Proteomes" id="UP001220209"/>
    </source>
</evidence>
<gene>
    <name evidence="1" type="ORF">BCCH1_63190</name>
    <name evidence="3" type="ORF">J4M89_35095</name>
    <name evidence="2" type="ORF">JIN94_35255</name>
    <name evidence="4" type="ORF">LXE91_32335</name>
</gene>
<evidence type="ECO:0000313" key="5">
    <source>
        <dbReference type="Proteomes" id="UP000664048"/>
    </source>
</evidence>
<reference evidence="2" key="3">
    <citation type="submission" date="2021-01" db="EMBL/GenBank/DDBJ databases">
        <title>Outbreak of Burkholderia contaminns endophthalmitis traced to a clinical ventilation system.</title>
        <authorList>
            <person name="Lipuma J."/>
            <person name="Spilker T."/>
            <person name="Kratholm J."/>
        </authorList>
    </citation>
    <scope>NUCLEOTIDE SEQUENCE</scope>
    <source>
        <strain evidence="2">HI4954</strain>
    </source>
</reference>
<name>A0A250LH34_9BURK</name>
<dbReference type="OrthoDB" id="9787478at2"/>
<dbReference type="Proteomes" id="UP000664048">
    <property type="component" value="Unassembled WGS sequence"/>
</dbReference>
<accession>A0A250LH34</accession>
<evidence type="ECO:0000313" key="2">
    <source>
        <dbReference type="EMBL" id="MBK1935159.1"/>
    </source>
</evidence>
<dbReference type="RefSeq" id="WP_046196580.1">
    <property type="nucleotide sequence ID" value="NZ_AP018359.1"/>
</dbReference>
<evidence type="ECO:0000313" key="3">
    <source>
        <dbReference type="EMBL" id="MBO1834623.1"/>
    </source>
</evidence>
<dbReference type="EMBL" id="JAGEMX010000020">
    <property type="protein sequence ID" value="MBO1834623.1"/>
    <property type="molecule type" value="Genomic_DNA"/>
</dbReference>
<dbReference type="Proteomes" id="UP001220209">
    <property type="component" value="Chromosome 3"/>
</dbReference>
<reference evidence="3 5" key="4">
    <citation type="submission" date="2021-03" db="EMBL/GenBank/DDBJ databases">
        <title>Clinical course, treatment and visual outcome of an outbreak of Burkholderia contaminans endophthalmitis following cataract surgery.</title>
        <authorList>
            <person name="Lind C."/>
            <person name="Olsen K."/>
            <person name="Angelsen N.K."/>
            <person name="Krefting E.A."/>
            <person name="Fossen K."/>
            <person name="Gravningen K."/>
            <person name="Depoorter E."/>
            <person name="Vandamme P."/>
            <person name="Bertelsen G."/>
        </authorList>
    </citation>
    <scope>NUCLEOTIDE SEQUENCE [LARGE SCALE GENOMIC DNA]</scope>
    <source>
        <strain evidence="3 5">51242556</strain>
    </source>
</reference>